<dbReference type="EMBL" id="JAPDRN010000128">
    <property type="protein sequence ID" value="KAJ9620003.1"/>
    <property type="molecule type" value="Genomic_DNA"/>
</dbReference>
<feature type="transmembrane region" description="Helical" evidence="1">
    <location>
        <begin position="448"/>
        <end position="468"/>
    </location>
</feature>
<feature type="transmembrane region" description="Helical" evidence="1">
    <location>
        <begin position="422"/>
        <end position="441"/>
    </location>
</feature>
<proteinExistence type="predicted"/>
<dbReference type="AlphaFoldDB" id="A0AA38XSG2"/>
<keyword evidence="1" id="KW-1133">Transmembrane helix</keyword>
<organism evidence="2">
    <name type="scientific">Knufia peltigerae</name>
    <dbReference type="NCBI Taxonomy" id="1002370"/>
    <lineage>
        <taxon>Eukaryota</taxon>
        <taxon>Fungi</taxon>
        <taxon>Dikarya</taxon>
        <taxon>Ascomycota</taxon>
        <taxon>Pezizomycotina</taxon>
        <taxon>Eurotiomycetes</taxon>
        <taxon>Chaetothyriomycetidae</taxon>
        <taxon>Chaetothyriales</taxon>
        <taxon>Trichomeriaceae</taxon>
        <taxon>Knufia</taxon>
    </lineage>
</organism>
<evidence type="ECO:0008006" key="3">
    <source>
        <dbReference type="Google" id="ProtNLM"/>
    </source>
</evidence>
<evidence type="ECO:0000256" key="1">
    <source>
        <dbReference type="SAM" id="Phobius"/>
    </source>
</evidence>
<keyword evidence="1" id="KW-0812">Transmembrane</keyword>
<accession>A0AA38XSG2</accession>
<sequence>MQQSSTASQGMGSWQRRWRTPEGMFLTAWIVLCLPWLMGIKTIPFDAVQQFFPAVSFSAEQLRHLQAPWWNPYLYGGYPQLADPQMMTLQPSMLLPMLLAPTSLHLFTVVVLLHVLAGGFGALRLGRAQGMPPPAQLLFALVLMFGGVAASRLQHTPMVVSYSLLPWLWLGMEQVRRHGRARDVALAGVAGGLCALQLTQVTYFIILACSIHAVGAVVLAKGQHLRMLLRFGLVALLAGAISAPQWLSTLAWLGETNRDGLSLEAALPGAIHWQTLATLLSGNVFSQGRGDSWAFGDISADYLYLGAVPLALWLGWGGEVLRRKPAATRIALGVVILTVLIALGGATPLFAWLFTWLPGLDLFRRPADALFLTLPAAAWLGANALQVALQRGPLRLPWTSVAAVVLLAASSSWMAIERGHLLAFAWLGISAALGSVAVLLLRRHRAPVPWLFALVLFDLLMFNVGTSFNAGSGTKSVLTADRAGPAQRAYALLAAERQPGLPERAVVFGIGGLTNGAAVHAIALANGYNPLLASDYLQMTGMPGEPVDTFQQKLPTAWAPDTTAPLYDLLGVRWLLAQDPFPGSGGQGDQVELARRDSVLPRVLNPRNVRRHDARLPPAVEFNQTDFSRQLWLPTMASAACPEQDAGEADIRVQHYQPGRIELMVDADRAAWVVVNEVTARGWQARLEDGTVLPVLRGNGLFHALCVPAGRHRVQLRYSPLQLWREGLSKRLAGDAGRQ</sequence>
<feature type="transmembrane region" description="Helical" evidence="1">
    <location>
        <begin position="302"/>
        <end position="318"/>
    </location>
</feature>
<feature type="transmembrane region" description="Helical" evidence="1">
    <location>
        <begin position="201"/>
        <end position="220"/>
    </location>
</feature>
<feature type="transmembrane region" description="Helical" evidence="1">
    <location>
        <begin position="396"/>
        <end position="416"/>
    </location>
</feature>
<name>A0AA38XSG2_9EURO</name>
<feature type="transmembrane region" description="Helical" evidence="1">
    <location>
        <begin position="135"/>
        <end position="153"/>
    </location>
</feature>
<gene>
    <name evidence="2" type="ORF">H2204_012428</name>
</gene>
<feature type="transmembrane region" description="Helical" evidence="1">
    <location>
        <begin position="369"/>
        <end position="389"/>
    </location>
</feature>
<feature type="transmembrane region" description="Helical" evidence="1">
    <location>
        <begin position="104"/>
        <end position="123"/>
    </location>
</feature>
<reference evidence="2" key="1">
    <citation type="submission" date="2022-10" db="EMBL/GenBank/DDBJ databases">
        <title>Culturing micro-colonial fungi from biological soil crusts in the Mojave desert and describing Neophaeococcomyces mojavensis, and introducing the new genera and species Taxawa tesnikishii.</title>
        <authorList>
            <person name="Kurbessoian T."/>
            <person name="Stajich J.E."/>
        </authorList>
    </citation>
    <scope>NUCLEOTIDE SEQUENCE</scope>
    <source>
        <strain evidence="2">TK_35</strain>
    </source>
</reference>
<protein>
    <recommendedName>
        <fullName evidence="3">YfhO family protein</fullName>
    </recommendedName>
</protein>
<comment type="caution">
    <text evidence="2">The sequence shown here is derived from an EMBL/GenBank/DDBJ whole genome shotgun (WGS) entry which is preliminary data.</text>
</comment>
<feature type="transmembrane region" description="Helical" evidence="1">
    <location>
        <begin position="330"/>
        <end position="357"/>
    </location>
</feature>
<keyword evidence="1" id="KW-0472">Membrane</keyword>
<feature type="transmembrane region" description="Helical" evidence="1">
    <location>
        <begin position="21"/>
        <end position="38"/>
    </location>
</feature>
<evidence type="ECO:0000313" key="2">
    <source>
        <dbReference type="EMBL" id="KAJ9620003.1"/>
    </source>
</evidence>
<feature type="transmembrane region" description="Helical" evidence="1">
    <location>
        <begin position="227"/>
        <end position="247"/>
    </location>
</feature>